<keyword evidence="3" id="KW-1185">Reference proteome</keyword>
<keyword evidence="1" id="KW-1133">Transmembrane helix</keyword>
<reference evidence="3" key="1">
    <citation type="submission" date="2018-06" db="EMBL/GenBank/DDBJ databases">
        <title>Complete genome of Pseudomonas insecticola strain QZS01.</title>
        <authorList>
            <person name="Wang J."/>
            <person name="Su Q."/>
        </authorList>
    </citation>
    <scope>NUCLEOTIDE SEQUENCE [LARGE SCALE GENOMIC DNA]</scope>
    <source>
        <strain evidence="3">QZS01</strain>
    </source>
</reference>
<dbReference type="Pfam" id="PF10617">
    <property type="entry name" value="DUF2474"/>
    <property type="match status" value="1"/>
</dbReference>
<dbReference type="EMBL" id="CP029822">
    <property type="protein sequence ID" value="AZS51151.1"/>
    <property type="molecule type" value="Genomic_DNA"/>
</dbReference>
<dbReference type="KEGG" id="emo:DM558_10380"/>
<dbReference type="Proteomes" id="UP000273143">
    <property type="component" value="Chromosome"/>
</dbReference>
<organism evidence="2 3">
    <name type="scientific">Entomomonas moraniae</name>
    <dbReference type="NCBI Taxonomy" id="2213226"/>
    <lineage>
        <taxon>Bacteria</taxon>
        <taxon>Pseudomonadati</taxon>
        <taxon>Pseudomonadota</taxon>
        <taxon>Gammaproteobacteria</taxon>
        <taxon>Pseudomonadales</taxon>
        <taxon>Pseudomonadaceae</taxon>
        <taxon>Entomomonas</taxon>
    </lineage>
</organism>
<evidence type="ECO:0000313" key="2">
    <source>
        <dbReference type="EMBL" id="AZS51151.1"/>
    </source>
</evidence>
<name>A0A3S9XFF3_9GAMM</name>
<protein>
    <submittedName>
        <fullName evidence="2">DUF2474 family protein</fullName>
    </submittedName>
</protein>
<evidence type="ECO:0000256" key="1">
    <source>
        <dbReference type="SAM" id="Phobius"/>
    </source>
</evidence>
<dbReference type="AlphaFoldDB" id="A0A3S9XFF3"/>
<proteinExistence type="predicted"/>
<gene>
    <name evidence="2" type="ORF">DM558_10380</name>
</gene>
<evidence type="ECO:0000313" key="3">
    <source>
        <dbReference type="Proteomes" id="UP000273143"/>
    </source>
</evidence>
<accession>A0A3S9XFF3</accession>
<dbReference type="InterPro" id="IPR018895">
    <property type="entry name" value="DUF2474"/>
</dbReference>
<feature type="transmembrane region" description="Helical" evidence="1">
    <location>
        <begin position="12"/>
        <end position="39"/>
    </location>
</feature>
<keyword evidence="1" id="KW-0472">Membrane</keyword>
<keyword evidence="1" id="KW-0812">Transmembrane</keyword>
<dbReference type="RefSeq" id="WP_127163930.1">
    <property type="nucleotide sequence ID" value="NZ_CP029822.1"/>
</dbReference>
<sequence>MQVKLAKTKKILWFLGLWCAGVVGLSVLSGLIKLLMYWAGLRG</sequence>